<dbReference type="NCBIfam" id="TIGR01783">
    <property type="entry name" value="TonB-siderophor"/>
    <property type="match status" value="1"/>
</dbReference>
<evidence type="ECO:0000256" key="11">
    <source>
        <dbReference type="ARBA" id="ARBA00023136"/>
    </source>
</evidence>
<gene>
    <name evidence="17" type="ORF">HLH27_12565</name>
</gene>
<dbReference type="EMBL" id="JABEQK010000009">
    <property type="protein sequence ID" value="MBB2205842.1"/>
    <property type="molecule type" value="Genomic_DNA"/>
</dbReference>
<evidence type="ECO:0000256" key="8">
    <source>
        <dbReference type="ARBA" id="ARBA00023004"/>
    </source>
</evidence>
<keyword evidence="5" id="KW-0410">Iron transport</keyword>
<dbReference type="Pfam" id="PF00593">
    <property type="entry name" value="TonB_dep_Rec_b-barrel"/>
    <property type="match status" value="1"/>
</dbReference>
<proteinExistence type="inferred from homology"/>
<reference evidence="17 18" key="1">
    <citation type="submission" date="2020-04" db="EMBL/GenBank/DDBJ databases">
        <title>Description of novel Gluconacetobacter.</title>
        <authorList>
            <person name="Sombolestani A."/>
        </authorList>
    </citation>
    <scope>NUCLEOTIDE SEQUENCE [LARGE SCALE GENOMIC DNA]</scope>
    <source>
        <strain evidence="17 18">LMG 27800</strain>
    </source>
</reference>
<dbReference type="InterPro" id="IPR039426">
    <property type="entry name" value="TonB-dep_rcpt-like"/>
</dbReference>
<keyword evidence="13 14" id="KW-0998">Cell outer membrane</keyword>
<dbReference type="Gene3D" id="2.170.130.10">
    <property type="entry name" value="TonB-dependent receptor, plug domain"/>
    <property type="match status" value="1"/>
</dbReference>
<dbReference type="SUPFAM" id="SSF56935">
    <property type="entry name" value="Porins"/>
    <property type="match status" value="1"/>
</dbReference>
<comment type="caution">
    <text evidence="17">The sequence shown here is derived from an EMBL/GenBank/DDBJ whole genome shotgun (WGS) entry which is preliminary data.</text>
</comment>
<dbReference type="InterPro" id="IPR011662">
    <property type="entry name" value="Secretin/TonB_short_N"/>
</dbReference>
<dbReference type="Pfam" id="PF07660">
    <property type="entry name" value="STN"/>
    <property type="match status" value="1"/>
</dbReference>
<evidence type="ECO:0000256" key="3">
    <source>
        <dbReference type="ARBA" id="ARBA00022448"/>
    </source>
</evidence>
<dbReference type="InterPro" id="IPR037066">
    <property type="entry name" value="Plug_dom_sf"/>
</dbReference>
<evidence type="ECO:0000256" key="7">
    <source>
        <dbReference type="ARBA" id="ARBA00022729"/>
    </source>
</evidence>
<evidence type="ECO:0000256" key="10">
    <source>
        <dbReference type="ARBA" id="ARBA00023077"/>
    </source>
</evidence>
<keyword evidence="8" id="KW-0408">Iron</keyword>
<evidence type="ECO:0000256" key="6">
    <source>
        <dbReference type="ARBA" id="ARBA00022692"/>
    </source>
</evidence>
<dbReference type="InterPro" id="IPR036942">
    <property type="entry name" value="Beta-barrel_TonB_sf"/>
</dbReference>
<dbReference type="PANTHER" id="PTHR32552">
    <property type="entry name" value="FERRICHROME IRON RECEPTOR-RELATED"/>
    <property type="match status" value="1"/>
</dbReference>
<dbReference type="Proteomes" id="UP000540556">
    <property type="component" value="Unassembled WGS sequence"/>
</dbReference>
<evidence type="ECO:0000256" key="14">
    <source>
        <dbReference type="PROSITE-ProRule" id="PRU01360"/>
    </source>
</evidence>
<keyword evidence="12 17" id="KW-0675">Receptor</keyword>
<dbReference type="PROSITE" id="PS52016">
    <property type="entry name" value="TONB_DEPENDENT_REC_3"/>
    <property type="match status" value="1"/>
</dbReference>
<keyword evidence="3 14" id="KW-0813">Transport</keyword>
<evidence type="ECO:0000313" key="17">
    <source>
        <dbReference type="EMBL" id="MBB2205842.1"/>
    </source>
</evidence>
<evidence type="ECO:0000256" key="4">
    <source>
        <dbReference type="ARBA" id="ARBA00022452"/>
    </source>
</evidence>
<evidence type="ECO:0000256" key="15">
    <source>
        <dbReference type="RuleBase" id="RU003357"/>
    </source>
</evidence>
<comment type="subcellular location">
    <subcellularLocation>
        <location evidence="1 14">Cell outer membrane</location>
        <topology evidence="1 14">Multi-pass membrane protein</topology>
    </subcellularLocation>
</comment>
<dbReference type="Gene3D" id="3.55.50.30">
    <property type="match status" value="1"/>
</dbReference>
<evidence type="ECO:0000256" key="12">
    <source>
        <dbReference type="ARBA" id="ARBA00023170"/>
    </source>
</evidence>
<organism evidence="17 18">
    <name type="scientific">Gluconacetobacter takamatsuzukensis</name>
    <dbReference type="NCBI Taxonomy" id="1286190"/>
    <lineage>
        <taxon>Bacteria</taxon>
        <taxon>Pseudomonadati</taxon>
        <taxon>Pseudomonadota</taxon>
        <taxon>Alphaproteobacteria</taxon>
        <taxon>Acetobacterales</taxon>
        <taxon>Acetobacteraceae</taxon>
        <taxon>Gluconacetobacter</taxon>
    </lineage>
</organism>
<dbReference type="Pfam" id="PF07715">
    <property type="entry name" value="Plug"/>
    <property type="match status" value="1"/>
</dbReference>
<evidence type="ECO:0000256" key="9">
    <source>
        <dbReference type="ARBA" id="ARBA00023065"/>
    </source>
</evidence>
<dbReference type="GO" id="GO:0038023">
    <property type="term" value="F:signaling receptor activity"/>
    <property type="evidence" value="ECO:0007669"/>
    <property type="project" value="InterPro"/>
</dbReference>
<accession>A0A7W4KF69</accession>
<keyword evidence="18" id="KW-1185">Reference proteome</keyword>
<sequence>MAALAALHPLATEVTPAEAATTQEREDPTLSLRNFDIPAQPLSAALMRFVQQAGLQVTADSALLRGVNTSGVHGRLTPRQALGQLLAGTGLAALPAGDRTVVLTKMSSTITLGPVRVGGQTHPASDPQAPYGPGQGFVATRTNTATKTDTPIIKVPQSIYVVTRQQMDDLQPLTIIEALRYTPGISAPNPPGGGLPWVNSHDIYQRGFQSDTFMDGLIADTSPSTVEPFFMDRIEALSGPPSVMYGQALPGGAINVSLKRPTEKVRHEFNVGFGSYGRYEGQLDMSGPLTKDRTLLYRVVAIGDTQGDQTAYSHYKRLAIMPELTWNIDDNTYLTLIGQYNAIPELSANSAGPAMSAIFPGSYPRYSPHTFTGDPAFSNSHGESHLFEYIFYHRFNKFIQFYQNFRYEHNNGWFSDLFSLGLDPKTSELSRYAMMLGDNEHAVLMDSHAQMDFSTGPVQHKVLVGVDFRVQQESDTWGMDFNAPSLNLLKPQYYIYSTKTFLSNIGNSFSGDVSDYEQEGIYFQDQFAWKGLNVTLGGREDWNNYGGTFARAFTWRGGVNYVFDFGLAPYFSYATSFNPQVGNIYSGAQPQPLSGKQWEVGLKYQPPHSRMFFSAAAYDLRENNVLVTDPYHQNFSLQVGQVRVRGVELAANANLAQGLDLSASYTYMDPENSRTNLTDTDINGNIVSLKGKSPTQIPRNTVSLMVDYRLPREIAPGFSINAGLRYVGFTMGDQANSFHVPAYTLFDGGATYDFGALRPALKGLNVRLSLVNAFNKEYVVNCTSSDSCAWGQLRRVTGQIGYRW</sequence>
<evidence type="ECO:0000256" key="1">
    <source>
        <dbReference type="ARBA" id="ARBA00004571"/>
    </source>
</evidence>
<dbReference type="PANTHER" id="PTHR32552:SF68">
    <property type="entry name" value="FERRICHROME OUTER MEMBRANE TRANSPORTER_PHAGE RECEPTOR"/>
    <property type="match status" value="1"/>
</dbReference>
<dbReference type="GO" id="GO:0015344">
    <property type="term" value="F:siderophore uptake transmembrane transporter activity"/>
    <property type="evidence" value="ECO:0007669"/>
    <property type="project" value="TreeGrafter"/>
</dbReference>
<evidence type="ECO:0000256" key="13">
    <source>
        <dbReference type="ARBA" id="ARBA00023237"/>
    </source>
</evidence>
<dbReference type="InterPro" id="IPR000531">
    <property type="entry name" value="Beta-barrel_TonB"/>
</dbReference>
<keyword evidence="4 14" id="KW-1134">Transmembrane beta strand</keyword>
<dbReference type="GO" id="GO:0015891">
    <property type="term" value="P:siderophore transport"/>
    <property type="evidence" value="ECO:0007669"/>
    <property type="project" value="InterPro"/>
</dbReference>
<dbReference type="Gene3D" id="2.40.170.20">
    <property type="entry name" value="TonB-dependent receptor, beta-barrel domain"/>
    <property type="match status" value="1"/>
</dbReference>
<keyword evidence="9" id="KW-0406">Ion transport</keyword>
<keyword evidence="6 14" id="KW-0812">Transmembrane</keyword>
<keyword evidence="11 14" id="KW-0472">Membrane</keyword>
<feature type="domain" description="Secretin/TonB short N-terminal" evidence="16">
    <location>
        <begin position="55"/>
        <end position="106"/>
    </location>
</feature>
<comment type="similarity">
    <text evidence="2 14 15">Belongs to the TonB-dependent receptor family.</text>
</comment>
<dbReference type="AlphaFoldDB" id="A0A7W4KF69"/>
<dbReference type="InterPro" id="IPR010105">
    <property type="entry name" value="TonB_sidphr_rcpt"/>
</dbReference>
<dbReference type="InterPro" id="IPR012910">
    <property type="entry name" value="Plug_dom"/>
</dbReference>
<dbReference type="CDD" id="cd01347">
    <property type="entry name" value="ligand_gated_channel"/>
    <property type="match status" value="1"/>
</dbReference>
<evidence type="ECO:0000313" key="18">
    <source>
        <dbReference type="Proteomes" id="UP000540556"/>
    </source>
</evidence>
<dbReference type="GO" id="GO:0009279">
    <property type="term" value="C:cell outer membrane"/>
    <property type="evidence" value="ECO:0007669"/>
    <property type="project" value="UniProtKB-SubCell"/>
</dbReference>
<evidence type="ECO:0000259" key="16">
    <source>
        <dbReference type="SMART" id="SM00965"/>
    </source>
</evidence>
<dbReference type="RefSeq" id="WP_182950377.1">
    <property type="nucleotide sequence ID" value="NZ_JABEQK010000009.1"/>
</dbReference>
<evidence type="ECO:0000256" key="5">
    <source>
        <dbReference type="ARBA" id="ARBA00022496"/>
    </source>
</evidence>
<protein>
    <submittedName>
        <fullName evidence="17">TonB-dependent siderophore receptor</fullName>
    </submittedName>
</protein>
<dbReference type="SMART" id="SM00965">
    <property type="entry name" value="STN"/>
    <property type="match status" value="1"/>
</dbReference>
<evidence type="ECO:0000256" key="2">
    <source>
        <dbReference type="ARBA" id="ARBA00009810"/>
    </source>
</evidence>
<name>A0A7W4KF69_9PROT</name>
<keyword evidence="7" id="KW-0732">Signal</keyword>
<keyword evidence="10 15" id="KW-0798">TonB box</keyword>